<dbReference type="Gene3D" id="3.90.420.10">
    <property type="entry name" value="Oxidoreductase, molybdopterin-binding domain"/>
    <property type="match status" value="1"/>
</dbReference>
<evidence type="ECO:0000313" key="3">
    <source>
        <dbReference type="Proteomes" id="UP000190961"/>
    </source>
</evidence>
<protein>
    <recommendedName>
        <fullName evidence="4">Oxidoreductase molybdopterin binding domain-containing protein</fullName>
    </recommendedName>
</protein>
<dbReference type="OrthoDB" id="482420at2"/>
<dbReference type="AlphaFoldDB" id="A0A1T5IVC0"/>
<keyword evidence="3" id="KW-1185">Reference proteome</keyword>
<evidence type="ECO:0008006" key="4">
    <source>
        <dbReference type="Google" id="ProtNLM"/>
    </source>
</evidence>
<reference evidence="2 3" key="1">
    <citation type="submission" date="2017-02" db="EMBL/GenBank/DDBJ databases">
        <authorList>
            <person name="Peterson S.W."/>
        </authorList>
    </citation>
    <scope>NUCLEOTIDE SEQUENCE [LARGE SCALE GENOMIC DNA]</scope>
    <source>
        <strain evidence="2 3">DSM 25262</strain>
    </source>
</reference>
<dbReference type="InterPro" id="IPR036374">
    <property type="entry name" value="OxRdtase_Mopterin-bd_sf"/>
</dbReference>
<dbReference type="RefSeq" id="WP_079685058.1">
    <property type="nucleotide sequence ID" value="NZ_FUZU01000001.1"/>
</dbReference>
<dbReference type="Proteomes" id="UP000190961">
    <property type="component" value="Unassembled WGS sequence"/>
</dbReference>
<feature type="signal peptide" evidence="1">
    <location>
        <begin position="1"/>
        <end position="19"/>
    </location>
</feature>
<organism evidence="2 3">
    <name type="scientific">Ohtaekwangia koreensis</name>
    <dbReference type="NCBI Taxonomy" id="688867"/>
    <lineage>
        <taxon>Bacteria</taxon>
        <taxon>Pseudomonadati</taxon>
        <taxon>Bacteroidota</taxon>
        <taxon>Cytophagia</taxon>
        <taxon>Cytophagales</taxon>
        <taxon>Fulvivirgaceae</taxon>
        <taxon>Ohtaekwangia</taxon>
    </lineage>
</organism>
<gene>
    <name evidence="2" type="ORF">SAMN05660236_0435</name>
</gene>
<accession>A0A1T5IVC0</accession>
<feature type="chain" id="PRO_5012368991" description="Oxidoreductase molybdopterin binding domain-containing protein" evidence="1">
    <location>
        <begin position="20"/>
        <end position="171"/>
    </location>
</feature>
<evidence type="ECO:0000313" key="2">
    <source>
        <dbReference type="EMBL" id="SKC42918.1"/>
    </source>
</evidence>
<dbReference type="SUPFAM" id="SSF56524">
    <property type="entry name" value="Oxidoreductase molybdopterin-binding domain"/>
    <property type="match status" value="1"/>
</dbReference>
<proteinExistence type="predicted"/>
<keyword evidence="1" id="KW-0732">Signal</keyword>
<dbReference type="EMBL" id="FUZU01000001">
    <property type="protein sequence ID" value="SKC42918.1"/>
    <property type="molecule type" value="Genomic_DNA"/>
</dbReference>
<name>A0A1T5IVC0_9BACT</name>
<evidence type="ECO:0000256" key="1">
    <source>
        <dbReference type="SAM" id="SignalP"/>
    </source>
</evidence>
<dbReference type="STRING" id="688867.SAMN05660236_0435"/>
<sequence length="171" mass="19257">MFRIWLTVFLSVVLASAVAQEVLKPTSSISISGRVKSPKTVSFEELKKFKLYNLGDVVITNHKGDVKGTAKDLTGVLLKDFLQGVELDAENPKVLSEYYFTCIASDGYKVIYSWNELFNTSIGNSVYILTSKDNQPLEKLDENIVMIATQDIRTGRRYVKNLQSIIVRRAE</sequence>